<proteinExistence type="predicted"/>
<feature type="region of interest" description="Disordered" evidence="1">
    <location>
        <begin position="113"/>
        <end position="132"/>
    </location>
</feature>
<dbReference type="RefSeq" id="WP_058874016.1">
    <property type="nucleotide sequence ID" value="NZ_LQBK01000012.1"/>
</dbReference>
<sequence length="132" mass="13832">MNDAHPAAAHADWAVPVADPLSRAAAFAALRPALEALIHQAGADSRLSVEARRVLRAVARTRPEHTLALAELAARASTAKAQVRLALTELDAHGYLAQLAHIAPHLSAALPPHTRCTPATDPKVEPVDGDTS</sequence>
<accession>A0A0W8IHL7</accession>
<dbReference type="GO" id="GO:0006355">
    <property type="term" value="P:regulation of DNA-templated transcription"/>
    <property type="evidence" value="ECO:0007669"/>
    <property type="project" value="InterPro"/>
</dbReference>
<organism evidence="3 4">
    <name type="scientific">Kocuria rosea subsp. polaris</name>
    <dbReference type="NCBI Taxonomy" id="136273"/>
    <lineage>
        <taxon>Bacteria</taxon>
        <taxon>Bacillati</taxon>
        <taxon>Actinomycetota</taxon>
        <taxon>Actinomycetes</taxon>
        <taxon>Micrococcales</taxon>
        <taxon>Micrococcaceae</taxon>
        <taxon>Kocuria</taxon>
    </lineage>
</organism>
<dbReference type="EMBL" id="LQBK01000012">
    <property type="protein sequence ID" value="KUG59508.1"/>
    <property type="molecule type" value="Genomic_DNA"/>
</dbReference>
<gene>
    <name evidence="3" type="ORF">AVL61_16480</name>
</gene>
<dbReference type="InterPro" id="IPR005471">
    <property type="entry name" value="Tscrpt_reg_IclR_N"/>
</dbReference>
<protein>
    <recommendedName>
        <fullName evidence="2">HTH iclR-type domain-containing protein</fullName>
    </recommendedName>
</protein>
<evidence type="ECO:0000313" key="3">
    <source>
        <dbReference type="EMBL" id="KUG59508.1"/>
    </source>
</evidence>
<feature type="domain" description="HTH iclR-type" evidence="2">
    <location>
        <begin position="53"/>
        <end position="98"/>
    </location>
</feature>
<evidence type="ECO:0000313" key="4">
    <source>
        <dbReference type="Proteomes" id="UP000053512"/>
    </source>
</evidence>
<name>A0A0W8IHL7_KOCRO</name>
<evidence type="ECO:0000259" key="2">
    <source>
        <dbReference type="Pfam" id="PF09339"/>
    </source>
</evidence>
<dbReference type="GO" id="GO:0003677">
    <property type="term" value="F:DNA binding"/>
    <property type="evidence" value="ECO:0007669"/>
    <property type="project" value="InterPro"/>
</dbReference>
<evidence type="ECO:0000256" key="1">
    <source>
        <dbReference type="SAM" id="MobiDB-lite"/>
    </source>
</evidence>
<reference evidence="4" key="1">
    <citation type="submission" date="2015-12" db="EMBL/GenBank/DDBJ databases">
        <authorList>
            <person name="Nair G.R."/>
            <person name="Kaur G."/>
            <person name="Mayilraj S."/>
        </authorList>
    </citation>
    <scope>NUCLEOTIDE SEQUENCE [LARGE SCALE GENOMIC DNA]</scope>
    <source>
        <strain evidence="4">CD08_4</strain>
    </source>
</reference>
<dbReference type="InterPro" id="IPR036388">
    <property type="entry name" value="WH-like_DNA-bd_sf"/>
</dbReference>
<comment type="caution">
    <text evidence="3">The sequence shown here is derived from an EMBL/GenBank/DDBJ whole genome shotgun (WGS) entry which is preliminary data.</text>
</comment>
<dbReference type="Proteomes" id="UP000053512">
    <property type="component" value="Unassembled WGS sequence"/>
</dbReference>
<dbReference type="Pfam" id="PF09339">
    <property type="entry name" value="HTH_IclR"/>
    <property type="match status" value="1"/>
</dbReference>
<dbReference type="Gene3D" id="1.10.10.10">
    <property type="entry name" value="Winged helix-like DNA-binding domain superfamily/Winged helix DNA-binding domain"/>
    <property type="match status" value="1"/>
</dbReference>
<dbReference type="AlphaFoldDB" id="A0A0W8IHL7"/>